<accession>A0AAQ3JW05</accession>
<gene>
    <name evidence="11" type="ORF">Cni_G05905</name>
</gene>
<reference evidence="11 12" key="1">
    <citation type="submission" date="2023-10" db="EMBL/GenBank/DDBJ databases">
        <title>Chromosome-scale genome assembly provides insights into flower coloration mechanisms of Canna indica.</title>
        <authorList>
            <person name="Li C."/>
        </authorList>
    </citation>
    <scope>NUCLEOTIDE SEQUENCE [LARGE SCALE GENOMIC DNA]</scope>
    <source>
        <tissue evidence="11">Flower</tissue>
    </source>
</reference>
<evidence type="ECO:0000256" key="2">
    <source>
        <dbReference type="ARBA" id="ARBA00007809"/>
    </source>
</evidence>
<evidence type="ECO:0000256" key="3">
    <source>
        <dbReference type="ARBA" id="ARBA00022448"/>
    </source>
</evidence>
<dbReference type="AlphaFoldDB" id="A0AAQ3JW05"/>
<dbReference type="PANTHER" id="PTHR10791">
    <property type="entry name" value="RAG1-ACTIVATING PROTEIN 1"/>
    <property type="match status" value="1"/>
</dbReference>
<dbReference type="Pfam" id="PF03083">
    <property type="entry name" value="MtN3_slv"/>
    <property type="match status" value="1"/>
</dbReference>
<evidence type="ECO:0000256" key="7">
    <source>
        <dbReference type="ARBA" id="ARBA00022737"/>
    </source>
</evidence>
<feature type="transmembrane region" description="Helical" evidence="10">
    <location>
        <begin position="83"/>
        <end position="104"/>
    </location>
</feature>
<comment type="similarity">
    <text evidence="2">Belongs to the SWEET sugar transporter family.</text>
</comment>
<evidence type="ECO:0000256" key="1">
    <source>
        <dbReference type="ARBA" id="ARBA00004651"/>
    </source>
</evidence>
<dbReference type="InterPro" id="IPR047664">
    <property type="entry name" value="SWEET"/>
</dbReference>
<protein>
    <submittedName>
        <fullName evidence="11">Bidirectional sugar transporter SWEET3-like</fullName>
    </submittedName>
</protein>
<keyword evidence="6 10" id="KW-0812">Transmembrane</keyword>
<feature type="transmembrane region" description="Helical" evidence="10">
    <location>
        <begin position="53"/>
        <end position="71"/>
    </location>
</feature>
<keyword evidence="8 10" id="KW-1133">Transmembrane helix</keyword>
<dbReference type="Gene3D" id="1.20.1280.290">
    <property type="match status" value="1"/>
</dbReference>
<keyword evidence="9 10" id="KW-0472">Membrane</keyword>
<evidence type="ECO:0000256" key="9">
    <source>
        <dbReference type="ARBA" id="ARBA00023136"/>
    </source>
</evidence>
<keyword evidence="5 11" id="KW-0762">Sugar transport</keyword>
<name>A0AAQ3JW05_9LILI</name>
<feature type="transmembrane region" description="Helical" evidence="10">
    <location>
        <begin position="12"/>
        <end position="32"/>
    </location>
</feature>
<proteinExistence type="inferred from homology"/>
<evidence type="ECO:0000313" key="11">
    <source>
        <dbReference type="EMBL" id="WOK97197.1"/>
    </source>
</evidence>
<evidence type="ECO:0000256" key="6">
    <source>
        <dbReference type="ARBA" id="ARBA00022692"/>
    </source>
</evidence>
<dbReference type="Proteomes" id="UP001327560">
    <property type="component" value="Chromosome 2"/>
</dbReference>
<evidence type="ECO:0000256" key="8">
    <source>
        <dbReference type="ARBA" id="ARBA00022989"/>
    </source>
</evidence>
<dbReference type="FunFam" id="1.20.1280.290:FF:000001">
    <property type="entry name" value="Bidirectional sugar transporter SWEET"/>
    <property type="match status" value="1"/>
</dbReference>
<keyword evidence="12" id="KW-1185">Reference proteome</keyword>
<evidence type="ECO:0000256" key="10">
    <source>
        <dbReference type="SAM" id="Phobius"/>
    </source>
</evidence>
<dbReference type="InterPro" id="IPR004316">
    <property type="entry name" value="SWEET_rpt"/>
</dbReference>
<comment type="subcellular location">
    <subcellularLocation>
        <location evidence="1">Cell membrane</location>
        <topology evidence="1">Multi-pass membrane protein</topology>
    </subcellularLocation>
</comment>
<dbReference type="GO" id="GO:0051119">
    <property type="term" value="F:sugar transmembrane transporter activity"/>
    <property type="evidence" value="ECO:0007669"/>
    <property type="project" value="InterPro"/>
</dbReference>
<sequence>MEEVFHVANSLLLILNFYLCLNAGNAASLLLYAAPILTFRRVTKKRSTGKFSCIPYLIALLNCLLYTWYGFPVVSSKWENLPLVTINGLGILFEASFIFIYLRFAPAEQKASFHLCLLTFLLFSVSS</sequence>
<dbReference type="PANTHER" id="PTHR10791:SF28">
    <property type="entry name" value="BIDIRECTIONAL SUGAR TRANSPORTER SWEET3"/>
    <property type="match status" value="1"/>
</dbReference>
<keyword evidence="7" id="KW-0677">Repeat</keyword>
<dbReference type="GO" id="GO:0005886">
    <property type="term" value="C:plasma membrane"/>
    <property type="evidence" value="ECO:0007669"/>
    <property type="project" value="UniProtKB-SubCell"/>
</dbReference>
<evidence type="ECO:0000313" key="12">
    <source>
        <dbReference type="Proteomes" id="UP001327560"/>
    </source>
</evidence>
<evidence type="ECO:0000256" key="5">
    <source>
        <dbReference type="ARBA" id="ARBA00022597"/>
    </source>
</evidence>
<evidence type="ECO:0000256" key="4">
    <source>
        <dbReference type="ARBA" id="ARBA00022475"/>
    </source>
</evidence>
<keyword evidence="4" id="KW-1003">Cell membrane</keyword>
<organism evidence="11 12">
    <name type="scientific">Canna indica</name>
    <name type="common">Indian-shot</name>
    <dbReference type="NCBI Taxonomy" id="4628"/>
    <lineage>
        <taxon>Eukaryota</taxon>
        <taxon>Viridiplantae</taxon>
        <taxon>Streptophyta</taxon>
        <taxon>Embryophyta</taxon>
        <taxon>Tracheophyta</taxon>
        <taxon>Spermatophyta</taxon>
        <taxon>Magnoliopsida</taxon>
        <taxon>Liliopsida</taxon>
        <taxon>Zingiberales</taxon>
        <taxon>Cannaceae</taxon>
        <taxon>Canna</taxon>
    </lineage>
</organism>
<keyword evidence="3" id="KW-0813">Transport</keyword>
<dbReference type="EMBL" id="CP136891">
    <property type="protein sequence ID" value="WOK97197.1"/>
    <property type="molecule type" value="Genomic_DNA"/>
</dbReference>